<keyword evidence="7" id="KW-0249">Electron transport</keyword>
<evidence type="ECO:0000256" key="4">
    <source>
        <dbReference type="ARBA" id="ARBA00022448"/>
    </source>
</evidence>
<gene>
    <name evidence="10" type="ORF">QP027_03105</name>
</gene>
<keyword evidence="5" id="KW-0285">Flavoprotein</keyword>
<dbReference type="PROSITE" id="PS00696">
    <property type="entry name" value="ETF_ALPHA"/>
    <property type="match status" value="1"/>
</dbReference>
<dbReference type="EMBL" id="CP126969">
    <property type="protein sequence ID" value="WIM68400.1"/>
    <property type="molecule type" value="Genomic_DNA"/>
</dbReference>
<evidence type="ECO:0000256" key="8">
    <source>
        <dbReference type="ARBA" id="ARBA00025649"/>
    </source>
</evidence>
<dbReference type="Proteomes" id="UP001225598">
    <property type="component" value="Chromosome"/>
</dbReference>
<dbReference type="InterPro" id="IPR014729">
    <property type="entry name" value="Rossmann-like_a/b/a_fold"/>
</dbReference>
<evidence type="ECO:0000259" key="9">
    <source>
        <dbReference type="SMART" id="SM00893"/>
    </source>
</evidence>
<dbReference type="Gene3D" id="3.40.50.1220">
    <property type="entry name" value="TPP-binding domain"/>
    <property type="match status" value="1"/>
</dbReference>
<proteinExistence type="inferred from homology"/>
<evidence type="ECO:0000256" key="2">
    <source>
        <dbReference type="ARBA" id="ARBA00005817"/>
    </source>
</evidence>
<comment type="function">
    <text evidence="8">The electron transfer flavoprotein serves as a specific electron acceptor for other dehydrogenases. It transfers the electrons to the main respiratory chain via ETF-ubiquinone oxidoreductase (ETF dehydrogenase).</text>
</comment>
<dbReference type="Pfam" id="PF01012">
    <property type="entry name" value="ETF"/>
    <property type="match status" value="1"/>
</dbReference>
<evidence type="ECO:0000256" key="6">
    <source>
        <dbReference type="ARBA" id="ARBA00022827"/>
    </source>
</evidence>
<keyword evidence="4" id="KW-0813">Transport</keyword>
<accession>A0ABY8VFI3</accession>
<dbReference type="SUPFAM" id="SSF52402">
    <property type="entry name" value="Adenine nucleotide alpha hydrolases-like"/>
    <property type="match status" value="1"/>
</dbReference>
<protein>
    <submittedName>
        <fullName evidence="10">Electron transfer flavoprotein subunit alpha/FixB family protein</fullName>
    </submittedName>
</protein>
<dbReference type="Pfam" id="PF00766">
    <property type="entry name" value="ETF_alpha"/>
    <property type="match status" value="1"/>
</dbReference>
<evidence type="ECO:0000256" key="7">
    <source>
        <dbReference type="ARBA" id="ARBA00022982"/>
    </source>
</evidence>
<dbReference type="InterPro" id="IPR001308">
    <property type="entry name" value="ETF_a/FixB"/>
</dbReference>
<dbReference type="SUPFAM" id="SSF52467">
    <property type="entry name" value="DHS-like NAD/FAD-binding domain"/>
    <property type="match status" value="1"/>
</dbReference>
<evidence type="ECO:0000313" key="11">
    <source>
        <dbReference type="Proteomes" id="UP001225598"/>
    </source>
</evidence>
<evidence type="ECO:0000256" key="3">
    <source>
        <dbReference type="ARBA" id="ARBA00011355"/>
    </source>
</evidence>
<dbReference type="RefSeq" id="WP_284825913.1">
    <property type="nucleotide sequence ID" value="NZ_CP126969.1"/>
</dbReference>
<dbReference type="Gene3D" id="3.40.50.620">
    <property type="entry name" value="HUPs"/>
    <property type="match status" value="1"/>
</dbReference>
<dbReference type="PANTHER" id="PTHR43153:SF1">
    <property type="entry name" value="ELECTRON TRANSFER FLAVOPROTEIN SUBUNIT ALPHA, MITOCHONDRIAL"/>
    <property type="match status" value="1"/>
</dbReference>
<dbReference type="InterPro" id="IPR014731">
    <property type="entry name" value="ETF_asu_C"/>
</dbReference>
<evidence type="ECO:0000313" key="10">
    <source>
        <dbReference type="EMBL" id="WIM68400.1"/>
    </source>
</evidence>
<organism evidence="10 11">
    <name type="scientific">Corynebacterium breve</name>
    <dbReference type="NCBI Taxonomy" id="3049799"/>
    <lineage>
        <taxon>Bacteria</taxon>
        <taxon>Bacillati</taxon>
        <taxon>Actinomycetota</taxon>
        <taxon>Actinomycetes</taxon>
        <taxon>Mycobacteriales</taxon>
        <taxon>Corynebacteriaceae</taxon>
        <taxon>Corynebacterium</taxon>
    </lineage>
</organism>
<comment type="cofactor">
    <cofactor evidence="1">
        <name>FAD</name>
        <dbReference type="ChEBI" id="CHEBI:57692"/>
    </cofactor>
</comment>
<evidence type="ECO:0000256" key="1">
    <source>
        <dbReference type="ARBA" id="ARBA00001974"/>
    </source>
</evidence>
<dbReference type="InterPro" id="IPR018206">
    <property type="entry name" value="ETF_asu_C_CS"/>
</dbReference>
<comment type="similarity">
    <text evidence="2">Belongs to the ETF alpha-subunit/FixB family.</text>
</comment>
<keyword evidence="6" id="KW-0274">FAD</keyword>
<dbReference type="InterPro" id="IPR029035">
    <property type="entry name" value="DHS-like_NAD/FAD-binding_dom"/>
</dbReference>
<dbReference type="PANTHER" id="PTHR43153">
    <property type="entry name" value="ELECTRON TRANSFER FLAVOPROTEIN ALPHA"/>
    <property type="match status" value="1"/>
</dbReference>
<dbReference type="PIRSF" id="PIRSF000089">
    <property type="entry name" value="Electra_flavoP_a"/>
    <property type="match status" value="1"/>
</dbReference>
<comment type="subunit">
    <text evidence="3">Heterodimer of an alpha and a beta subunit.</text>
</comment>
<name>A0ABY8VFI3_9CORY</name>
<feature type="domain" description="Electron transfer flavoprotein alpha/beta-subunit N-terminal" evidence="9">
    <location>
        <begin position="8"/>
        <end position="193"/>
    </location>
</feature>
<keyword evidence="11" id="KW-1185">Reference proteome</keyword>
<sequence>MSFAPDSILVIVESTPEGGPAPSAAELLGAASSIGTPVALFLGRESSPSNNEIASQLGAIGADQVLVAQKSESTLTVPETDAVCAAIDAVQPQAVLIANSVEGRDIASRAAVRQKRALSTDATGVARDDQGILFHHGVFGGSFTVTSAPTFDAPIATIRLGAVDERAGAAAGTLTELQVEASGRRAATITSHEPAPANTERPSLLGAKKVVSGGRGFGSKEGFQPVYDLADALGAAVGASRAAVDAGYIEPSAQVGQTGVSVSPDLYIALGISGAIQHLAGMQTAKNIVAINSDPEAPIFDIADFGIVGDIFDIVPKLTEAIIQQRG</sequence>
<dbReference type="SMART" id="SM00893">
    <property type="entry name" value="ETF"/>
    <property type="match status" value="1"/>
</dbReference>
<evidence type="ECO:0000256" key="5">
    <source>
        <dbReference type="ARBA" id="ARBA00022630"/>
    </source>
</evidence>
<reference evidence="10 11" key="1">
    <citation type="submission" date="2023-05" db="EMBL/GenBank/DDBJ databases">
        <title>Corynebacterium suedekumii sp. nov. and Corynebacterium breve sp. nov. isolated from raw cow's milk.</title>
        <authorList>
            <person name="Baer M.K."/>
            <person name="Mehl L."/>
            <person name="Hellmuth R."/>
            <person name="Marke G."/>
            <person name="Lipski A."/>
        </authorList>
    </citation>
    <scope>NUCLEOTIDE SEQUENCE [LARGE SCALE GENOMIC DNA]</scope>
    <source>
        <strain evidence="10 11">R4</strain>
    </source>
</reference>
<dbReference type="InterPro" id="IPR014730">
    <property type="entry name" value="ETF_a/b_N"/>
</dbReference>